<dbReference type="Proteomes" id="UP000732105">
    <property type="component" value="Unassembled WGS sequence"/>
</dbReference>
<evidence type="ECO:0008006" key="3">
    <source>
        <dbReference type="Google" id="ProtNLM"/>
    </source>
</evidence>
<evidence type="ECO:0000313" key="1">
    <source>
        <dbReference type="EMBL" id="NOU60536.1"/>
    </source>
</evidence>
<keyword evidence="2" id="KW-1185">Reference proteome</keyword>
<name>A0ABX1WWP6_9BACT</name>
<dbReference type="InterPro" id="IPR011042">
    <property type="entry name" value="6-blade_b-propeller_TolB-like"/>
</dbReference>
<organism evidence="1 2">
    <name type="scientific">Marinifilum caeruleilacunae</name>
    <dbReference type="NCBI Taxonomy" id="2499076"/>
    <lineage>
        <taxon>Bacteria</taxon>
        <taxon>Pseudomonadati</taxon>
        <taxon>Bacteroidota</taxon>
        <taxon>Bacteroidia</taxon>
        <taxon>Marinilabiliales</taxon>
        <taxon>Marinifilaceae</taxon>
    </lineage>
</organism>
<accession>A0ABX1WWP6</accession>
<comment type="caution">
    <text evidence="1">The sequence shown here is derived from an EMBL/GenBank/DDBJ whole genome shotgun (WGS) entry which is preliminary data.</text>
</comment>
<evidence type="ECO:0000313" key="2">
    <source>
        <dbReference type="Proteomes" id="UP000732105"/>
    </source>
</evidence>
<gene>
    <name evidence="1" type="ORF">ELS83_11955</name>
</gene>
<reference evidence="1 2" key="1">
    <citation type="submission" date="2018-12" db="EMBL/GenBank/DDBJ databases">
        <title>Marinifilum JC070 sp. nov., a marine bacterium isolated from Yongle Blue Hole in the South China Sea.</title>
        <authorList>
            <person name="Fu T."/>
        </authorList>
    </citation>
    <scope>NUCLEOTIDE SEQUENCE [LARGE SCALE GENOMIC DNA]</scope>
    <source>
        <strain evidence="1 2">JC070</strain>
    </source>
</reference>
<dbReference type="RefSeq" id="WP_171595807.1">
    <property type="nucleotide sequence ID" value="NZ_RZNH01000019.1"/>
</dbReference>
<protein>
    <recommendedName>
        <fullName evidence="3">DUF5050 domain-containing protein</fullName>
    </recommendedName>
</protein>
<dbReference type="EMBL" id="RZNH01000019">
    <property type="protein sequence ID" value="NOU60536.1"/>
    <property type="molecule type" value="Genomic_DNA"/>
</dbReference>
<sequence>MKFLLVCLLSFFSISESKDIVINNDFFELDHMGNLYVVDQSELIKYNSDGKLLYRFSDVSLGDISSIDVSDPLRILLFYKDFNQLIYLNNKLSKIGSAIDLYDFSDNETEQVCSSQKGGFWILNGIDKQAFYISNNGKLLGESILLGSFFEESEIVKITESNGDLFLLYDNKGILQLDQNGQFVRKLTIKDIQDFQIVGNSIYYQTQNGFYEYASANQEDPLIYSRKSSDKKTIRLLDKQIYISNEKSISIKKLSF</sequence>
<proteinExistence type="predicted"/>
<dbReference type="Gene3D" id="2.120.10.30">
    <property type="entry name" value="TolB, C-terminal domain"/>
    <property type="match status" value="1"/>
</dbReference>